<evidence type="ECO:0000313" key="3">
    <source>
        <dbReference type="Proteomes" id="UP000014480"/>
    </source>
</evidence>
<feature type="compositionally biased region" description="Basic residues" evidence="1">
    <location>
        <begin position="22"/>
        <end position="42"/>
    </location>
</feature>
<sequence length="83" mass="9661">MTPSDPQEPRGGRSTPFPSPTSHKRGRYPNKRSRRSSLRRQGKPSTLQESRDNTDIQRFHSFTSAKRDLQPVMQRHILFNSLK</sequence>
<evidence type="ECO:0000256" key="1">
    <source>
        <dbReference type="SAM" id="MobiDB-lite"/>
    </source>
</evidence>
<dbReference type="AlphaFoldDB" id="A0A484FLK6"/>
<reference evidence="3" key="2">
    <citation type="journal article" date="2019" name="Mol. Plant Microbe Interact.">
        <title>Genome sequence resources for four phytopathogenic fungi from the Colletotrichum orbiculare species complex.</title>
        <authorList>
            <person name="Gan P."/>
            <person name="Tsushima A."/>
            <person name="Narusaka M."/>
            <person name="Narusaka Y."/>
            <person name="Takano Y."/>
            <person name="Kubo Y."/>
            <person name="Shirasu K."/>
        </authorList>
    </citation>
    <scope>GENOME REANNOTATION</scope>
    <source>
        <strain evidence="3">104-T / ATCC 96160 / CBS 514.97 / LARS 414 / MAFF 240422</strain>
    </source>
</reference>
<proteinExistence type="predicted"/>
<keyword evidence="3" id="KW-1185">Reference proteome</keyword>
<gene>
    <name evidence="2" type="ORF">Cob_v009362</name>
</gene>
<feature type="region of interest" description="Disordered" evidence="1">
    <location>
        <begin position="1"/>
        <end position="56"/>
    </location>
</feature>
<protein>
    <submittedName>
        <fullName evidence="2">Uncharacterized protein</fullName>
    </submittedName>
</protein>
<dbReference type="EMBL" id="AMCV02000027">
    <property type="protein sequence ID" value="TDZ17817.1"/>
    <property type="molecule type" value="Genomic_DNA"/>
</dbReference>
<dbReference type="Proteomes" id="UP000014480">
    <property type="component" value="Unassembled WGS sequence"/>
</dbReference>
<organism evidence="2 3">
    <name type="scientific">Colletotrichum orbiculare (strain 104-T / ATCC 96160 / CBS 514.97 / LARS 414 / MAFF 240422)</name>
    <name type="common">Cucumber anthracnose fungus</name>
    <name type="synonym">Colletotrichum lagenarium</name>
    <dbReference type="NCBI Taxonomy" id="1213857"/>
    <lineage>
        <taxon>Eukaryota</taxon>
        <taxon>Fungi</taxon>
        <taxon>Dikarya</taxon>
        <taxon>Ascomycota</taxon>
        <taxon>Pezizomycotina</taxon>
        <taxon>Sordariomycetes</taxon>
        <taxon>Hypocreomycetidae</taxon>
        <taxon>Glomerellales</taxon>
        <taxon>Glomerellaceae</taxon>
        <taxon>Colletotrichum</taxon>
        <taxon>Colletotrichum orbiculare species complex</taxon>
    </lineage>
</organism>
<reference evidence="3" key="1">
    <citation type="journal article" date="2013" name="New Phytol.">
        <title>Comparative genomic and transcriptomic analyses reveal the hemibiotrophic stage shift of Colletotrichum fungi.</title>
        <authorList>
            <person name="Gan P."/>
            <person name="Ikeda K."/>
            <person name="Irieda H."/>
            <person name="Narusaka M."/>
            <person name="O'Connell R.J."/>
            <person name="Narusaka Y."/>
            <person name="Takano Y."/>
            <person name="Kubo Y."/>
            <person name="Shirasu K."/>
        </authorList>
    </citation>
    <scope>NUCLEOTIDE SEQUENCE [LARGE SCALE GENOMIC DNA]</scope>
    <source>
        <strain evidence="3">104-T / ATCC 96160 / CBS 514.97 / LARS 414 / MAFF 240422</strain>
    </source>
</reference>
<evidence type="ECO:0000313" key="2">
    <source>
        <dbReference type="EMBL" id="TDZ17817.1"/>
    </source>
</evidence>
<comment type="caution">
    <text evidence="2">The sequence shown here is derived from an EMBL/GenBank/DDBJ whole genome shotgun (WGS) entry which is preliminary data.</text>
</comment>
<name>A0A484FLK6_COLOR</name>
<accession>A0A484FLK6</accession>